<reference evidence="6" key="1">
    <citation type="submission" date="2016-10" db="EMBL/GenBank/DDBJ databases">
        <authorList>
            <person name="Varghese N."/>
            <person name="Submissions S."/>
        </authorList>
    </citation>
    <scope>NUCLEOTIDE SEQUENCE [LARGE SCALE GENOMIC DNA]</scope>
    <source>
        <strain evidence="6">CGMCC 4.5579</strain>
    </source>
</reference>
<keyword evidence="4" id="KW-1133">Transmembrane helix</keyword>
<dbReference type="GO" id="GO:0008654">
    <property type="term" value="P:phospholipid biosynthetic process"/>
    <property type="evidence" value="ECO:0007669"/>
    <property type="project" value="InterPro"/>
</dbReference>
<keyword evidence="1 2" id="KW-0808">Transferase</keyword>
<proteinExistence type="inferred from homology"/>
<accession>A0A1I5LYP1</accession>
<feature type="transmembrane region" description="Helical" evidence="4">
    <location>
        <begin position="171"/>
        <end position="196"/>
    </location>
</feature>
<dbReference type="AlphaFoldDB" id="A0A1I5LYP1"/>
<evidence type="ECO:0000313" key="6">
    <source>
        <dbReference type="Proteomes" id="UP000198727"/>
    </source>
</evidence>
<evidence type="ECO:0000256" key="1">
    <source>
        <dbReference type="ARBA" id="ARBA00022679"/>
    </source>
</evidence>
<feature type="transmembrane region" description="Helical" evidence="4">
    <location>
        <begin position="123"/>
        <end position="144"/>
    </location>
</feature>
<comment type="similarity">
    <text evidence="2">Belongs to the CDP-alcohol phosphatidyltransferase class-I family.</text>
</comment>
<feature type="region of interest" description="Disordered" evidence="3">
    <location>
        <begin position="1"/>
        <end position="21"/>
    </location>
</feature>
<keyword evidence="4" id="KW-0472">Membrane</keyword>
<dbReference type="Gene3D" id="1.20.120.1760">
    <property type="match status" value="1"/>
</dbReference>
<dbReference type="Proteomes" id="UP000198727">
    <property type="component" value="Unassembled WGS sequence"/>
</dbReference>
<keyword evidence="4" id="KW-0812">Transmembrane</keyword>
<dbReference type="GO" id="GO:0016020">
    <property type="term" value="C:membrane"/>
    <property type="evidence" value="ECO:0007669"/>
    <property type="project" value="InterPro"/>
</dbReference>
<dbReference type="InterPro" id="IPR048254">
    <property type="entry name" value="CDP_ALCOHOL_P_TRANSF_CS"/>
</dbReference>
<dbReference type="GO" id="GO:0016780">
    <property type="term" value="F:phosphotransferase activity, for other substituted phosphate groups"/>
    <property type="evidence" value="ECO:0007669"/>
    <property type="project" value="InterPro"/>
</dbReference>
<dbReference type="OrthoDB" id="5244713at2"/>
<dbReference type="EMBL" id="FOWW01000001">
    <property type="protein sequence ID" value="SFP02360.1"/>
    <property type="molecule type" value="Genomic_DNA"/>
</dbReference>
<evidence type="ECO:0000256" key="4">
    <source>
        <dbReference type="SAM" id="Phobius"/>
    </source>
</evidence>
<feature type="transmembrane region" description="Helical" evidence="4">
    <location>
        <begin position="47"/>
        <end position="71"/>
    </location>
</feature>
<evidence type="ECO:0000313" key="5">
    <source>
        <dbReference type="EMBL" id="SFP02360.1"/>
    </source>
</evidence>
<dbReference type="STRING" id="587909.SAMN05421810_101723"/>
<dbReference type="InterPro" id="IPR000462">
    <property type="entry name" value="CDP-OH_P_trans"/>
</dbReference>
<sequence>MSPMRSARNRDTTGAAACGHRGCTDDTRPRWWTVPNGITALRTVGTVLLCMVAAGDGGLGWLLAALASYWLGDMADGLVARVTRTETRTGAVLDILADRLSVCLIVTLYVVAHPAAALPAGMFLVQFVVLDAYLSLAFLDWPLLSPNYFGLVDARVFRWNWSPPAKVLNTAAVVLLWLLTQHVVATTALALLVLAVKVATAVRLARRGGAGARAECAVRLAQPAP</sequence>
<dbReference type="PROSITE" id="PS00379">
    <property type="entry name" value="CDP_ALCOHOL_P_TRANSF"/>
    <property type="match status" value="1"/>
</dbReference>
<name>A0A1I5LYP1_9PSEU</name>
<gene>
    <name evidence="5" type="ORF">SAMN05421810_101723</name>
</gene>
<evidence type="ECO:0000256" key="2">
    <source>
        <dbReference type="RuleBase" id="RU003750"/>
    </source>
</evidence>
<dbReference type="Pfam" id="PF01066">
    <property type="entry name" value="CDP-OH_P_transf"/>
    <property type="match status" value="1"/>
</dbReference>
<protein>
    <submittedName>
        <fullName evidence="5">CDP-diacylglycerol--glycerol-3-phosphate 3-phosphatidyltransferase</fullName>
    </submittedName>
</protein>
<evidence type="ECO:0000256" key="3">
    <source>
        <dbReference type="SAM" id="MobiDB-lite"/>
    </source>
</evidence>
<dbReference type="InterPro" id="IPR043130">
    <property type="entry name" value="CDP-OH_PTrfase_TM_dom"/>
</dbReference>
<feature type="transmembrane region" description="Helical" evidence="4">
    <location>
        <begin position="91"/>
        <end position="111"/>
    </location>
</feature>
<keyword evidence="6" id="KW-1185">Reference proteome</keyword>
<organism evidence="5 6">
    <name type="scientific">Amycolatopsis arida</name>
    <dbReference type="NCBI Taxonomy" id="587909"/>
    <lineage>
        <taxon>Bacteria</taxon>
        <taxon>Bacillati</taxon>
        <taxon>Actinomycetota</taxon>
        <taxon>Actinomycetes</taxon>
        <taxon>Pseudonocardiales</taxon>
        <taxon>Pseudonocardiaceae</taxon>
        <taxon>Amycolatopsis</taxon>
    </lineage>
</organism>